<dbReference type="RefSeq" id="WP_378211695.1">
    <property type="nucleotide sequence ID" value="NZ_JBHLZP010000553.1"/>
</dbReference>
<proteinExistence type="predicted"/>
<organism evidence="1 2">
    <name type="scientific">Actinoallomurus acaciae</name>
    <dbReference type="NCBI Taxonomy" id="502577"/>
    <lineage>
        <taxon>Bacteria</taxon>
        <taxon>Bacillati</taxon>
        <taxon>Actinomycetota</taxon>
        <taxon>Actinomycetes</taxon>
        <taxon>Streptosporangiales</taxon>
        <taxon>Thermomonosporaceae</taxon>
        <taxon>Actinoallomurus</taxon>
    </lineage>
</organism>
<reference evidence="1 2" key="1">
    <citation type="submission" date="2024-09" db="EMBL/GenBank/DDBJ databases">
        <authorList>
            <person name="Sun Q."/>
            <person name="Mori K."/>
        </authorList>
    </citation>
    <scope>NUCLEOTIDE SEQUENCE [LARGE SCALE GENOMIC DNA]</scope>
    <source>
        <strain evidence="1 2">TBRC 0563</strain>
    </source>
</reference>
<dbReference type="Proteomes" id="UP001589627">
    <property type="component" value="Unassembled WGS sequence"/>
</dbReference>
<name>A0ABV5YUG8_9ACTN</name>
<comment type="caution">
    <text evidence="1">The sequence shown here is derived from an EMBL/GenBank/DDBJ whole genome shotgun (WGS) entry which is preliminary data.</text>
</comment>
<accession>A0ABV5YUG8</accession>
<evidence type="ECO:0000313" key="2">
    <source>
        <dbReference type="Proteomes" id="UP001589627"/>
    </source>
</evidence>
<dbReference type="EMBL" id="JBHLZP010000553">
    <property type="protein sequence ID" value="MFB9838655.1"/>
    <property type="molecule type" value="Genomic_DNA"/>
</dbReference>
<gene>
    <name evidence="1" type="ORF">ACFFNX_41555</name>
</gene>
<evidence type="ECO:0000313" key="1">
    <source>
        <dbReference type="EMBL" id="MFB9838655.1"/>
    </source>
</evidence>
<sequence length="61" mass="6654">MDVAGLLVHDIAGSYFSSIVASVTRAAEEQGAIVVLGTVPRDRVRRDAAGPRHRPRRQPHH</sequence>
<keyword evidence="2" id="KW-1185">Reference proteome</keyword>
<dbReference type="Gene3D" id="3.40.50.2300">
    <property type="match status" value="1"/>
</dbReference>
<protein>
    <submittedName>
        <fullName evidence="1">Uncharacterized protein</fullName>
    </submittedName>
</protein>